<dbReference type="Gene3D" id="3.50.50.60">
    <property type="entry name" value="FAD/NAD(P)-binding domain"/>
    <property type="match status" value="1"/>
</dbReference>
<evidence type="ECO:0000256" key="9">
    <source>
        <dbReference type="ARBA" id="ARBA00023014"/>
    </source>
</evidence>
<dbReference type="Pfam" id="PF07992">
    <property type="entry name" value="Pyr_redox_2"/>
    <property type="match status" value="1"/>
</dbReference>
<dbReference type="PRINTS" id="PR00419">
    <property type="entry name" value="ADXRDTASE"/>
</dbReference>
<sequence>MTADPLTSPFTLKNLTLRNRIVSTSHEPAYGEDGLPGDRYRAYHVEKARGGVGLTMIGGSAIVSPDSAPAFGNLQLFKDEVVPLLRRLSDDVHEHGAAVMTQLTHLGHRTSNYTHDWLPAVSVSAVRESAHRAFARPADRLDLERIASDFAEAAVRCKEGGLDGVELMAYGHLLDAFWTPARNRREDEYGGTFDNRMRFPLQVVRSIRAAVGEDFIVGARMTFDEGRSDGLQPGEALEIAHSLTAAGIDFFSVIKGFIDTDAELARVIPPMGTPAAPHLEFAGWVRKNVDVPVMHAAKIGDVATARYAIAEGLVDLVGMTRALMADPHLPNKITAGRTDRIRPCVGANMCIDGIYTSGAAHCAHNPSTGRELRLPHRVAKAAAPQKTAVVGGGPAGLEAARTLGERGHDVVLFEANPSLGGQIALAARSPRRRDLIGIVDWRIAECKRLDVHFELNHFVEPGELASAGFDTIVIATGGLPDIGVAEGSGLAVDCWDIMSGTVRPHGDVLLYDDHGGHQALDALEALASTAASIELVTPERTVSPDVGALTMAGYLQMLADHDVTITPARRLARIERADGRLKATFVVDGAHRAIERYADTIVIEHGTMPVTDVYDALVDASINQGEIDTRDLLALAPQSPVHNRDGRFRLYRVGDAVSSRNIHAAVLDSFRLCSAI</sequence>
<dbReference type="SUPFAM" id="SSF51905">
    <property type="entry name" value="FAD/NAD(P)-binding domain"/>
    <property type="match status" value="1"/>
</dbReference>
<evidence type="ECO:0000313" key="13">
    <source>
        <dbReference type="Proteomes" id="UP001519332"/>
    </source>
</evidence>
<keyword evidence="5" id="KW-0288">FMN</keyword>
<gene>
    <name evidence="12" type="ORF">JOF56_009595</name>
</gene>
<dbReference type="InterPro" id="IPR036188">
    <property type="entry name" value="FAD/NAD-bd_sf"/>
</dbReference>
<keyword evidence="6" id="KW-0479">Metal-binding</keyword>
<feature type="domain" description="FAD/NAD(P)-binding" evidence="11">
    <location>
        <begin position="386"/>
        <end position="629"/>
    </location>
</feature>
<dbReference type="RefSeq" id="WP_209646051.1">
    <property type="nucleotide sequence ID" value="NZ_JAGINW010000001.1"/>
</dbReference>
<comment type="caution">
    <text evidence="12">The sequence shown here is derived from an EMBL/GenBank/DDBJ whole genome shotgun (WGS) entry which is preliminary data.</text>
</comment>
<dbReference type="Proteomes" id="UP001519332">
    <property type="component" value="Unassembled WGS sequence"/>
</dbReference>
<organism evidence="12 13">
    <name type="scientific">Kibdelosporangium banguiense</name>
    <dbReference type="NCBI Taxonomy" id="1365924"/>
    <lineage>
        <taxon>Bacteria</taxon>
        <taxon>Bacillati</taxon>
        <taxon>Actinomycetota</taxon>
        <taxon>Actinomycetes</taxon>
        <taxon>Pseudonocardiales</taxon>
        <taxon>Pseudonocardiaceae</taxon>
        <taxon>Kibdelosporangium</taxon>
    </lineage>
</organism>
<evidence type="ECO:0000256" key="3">
    <source>
        <dbReference type="ARBA" id="ARBA00011048"/>
    </source>
</evidence>
<keyword evidence="4" id="KW-0285">Flavoprotein</keyword>
<dbReference type="Pfam" id="PF00724">
    <property type="entry name" value="Oxidored_FMN"/>
    <property type="match status" value="1"/>
</dbReference>
<evidence type="ECO:0000256" key="5">
    <source>
        <dbReference type="ARBA" id="ARBA00022643"/>
    </source>
</evidence>
<feature type="domain" description="NADH:flavin oxidoreductase/NADH oxidase N-terminal" evidence="10">
    <location>
        <begin position="6"/>
        <end position="339"/>
    </location>
</feature>
<dbReference type="SUPFAM" id="SSF51395">
    <property type="entry name" value="FMN-linked oxidoreductases"/>
    <property type="match status" value="1"/>
</dbReference>
<dbReference type="Gene3D" id="3.40.50.720">
    <property type="entry name" value="NAD(P)-binding Rossmann-like Domain"/>
    <property type="match status" value="1"/>
</dbReference>
<dbReference type="InterPro" id="IPR023753">
    <property type="entry name" value="FAD/NAD-binding_dom"/>
</dbReference>
<keyword evidence="7" id="KW-0560">Oxidoreductase</keyword>
<comment type="cofactor">
    <cofactor evidence="1">
        <name>FMN</name>
        <dbReference type="ChEBI" id="CHEBI:58210"/>
    </cofactor>
</comment>
<name>A0ABS4TZ65_9PSEU</name>
<evidence type="ECO:0000256" key="4">
    <source>
        <dbReference type="ARBA" id="ARBA00022630"/>
    </source>
</evidence>
<dbReference type="InterPro" id="IPR001155">
    <property type="entry name" value="OxRdtase_FMN_N"/>
</dbReference>
<evidence type="ECO:0000313" key="12">
    <source>
        <dbReference type="EMBL" id="MBP2329210.1"/>
    </source>
</evidence>
<evidence type="ECO:0000256" key="8">
    <source>
        <dbReference type="ARBA" id="ARBA00023004"/>
    </source>
</evidence>
<dbReference type="InterPro" id="IPR013785">
    <property type="entry name" value="Aldolase_TIM"/>
</dbReference>
<comment type="cofactor">
    <cofactor evidence="2">
        <name>[4Fe-4S] cluster</name>
        <dbReference type="ChEBI" id="CHEBI:49883"/>
    </cofactor>
</comment>
<evidence type="ECO:0000256" key="7">
    <source>
        <dbReference type="ARBA" id="ARBA00023002"/>
    </source>
</evidence>
<dbReference type="InterPro" id="IPR051793">
    <property type="entry name" value="NADH:flavin_oxidoreductase"/>
</dbReference>
<comment type="similarity">
    <text evidence="3">In the N-terminal section; belongs to the NADH:flavin oxidoreductase/NADH oxidase family.</text>
</comment>
<protein>
    <submittedName>
        <fullName evidence="12">2,4-dienoyl-CoA reductase-like NADH-dependent reductase (Old Yellow Enzyme family)</fullName>
    </submittedName>
</protein>
<dbReference type="PANTHER" id="PTHR42917">
    <property type="entry name" value="2,4-DIENOYL-COA REDUCTASE"/>
    <property type="match status" value="1"/>
</dbReference>
<dbReference type="EMBL" id="JAGINW010000001">
    <property type="protein sequence ID" value="MBP2329210.1"/>
    <property type="molecule type" value="Genomic_DNA"/>
</dbReference>
<evidence type="ECO:0000256" key="6">
    <source>
        <dbReference type="ARBA" id="ARBA00022723"/>
    </source>
</evidence>
<keyword evidence="9" id="KW-0411">Iron-sulfur</keyword>
<reference evidence="12 13" key="1">
    <citation type="submission" date="2021-03" db="EMBL/GenBank/DDBJ databases">
        <title>Sequencing the genomes of 1000 actinobacteria strains.</title>
        <authorList>
            <person name="Klenk H.-P."/>
        </authorList>
    </citation>
    <scope>NUCLEOTIDE SEQUENCE [LARGE SCALE GENOMIC DNA]</scope>
    <source>
        <strain evidence="12 13">DSM 46670</strain>
    </source>
</reference>
<accession>A0ABS4TZ65</accession>
<dbReference type="Gene3D" id="3.20.20.70">
    <property type="entry name" value="Aldolase class I"/>
    <property type="match status" value="1"/>
</dbReference>
<dbReference type="PANTHER" id="PTHR42917:SF2">
    <property type="entry name" value="2,4-DIENOYL-COA REDUCTASE [(2E)-ENOYL-COA-PRODUCING]"/>
    <property type="match status" value="1"/>
</dbReference>
<evidence type="ECO:0000256" key="1">
    <source>
        <dbReference type="ARBA" id="ARBA00001917"/>
    </source>
</evidence>
<evidence type="ECO:0000259" key="10">
    <source>
        <dbReference type="Pfam" id="PF00724"/>
    </source>
</evidence>
<evidence type="ECO:0000259" key="11">
    <source>
        <dbReference type="Pfam" id="PF07992"/>
    </source>
</evidence>
<evidence type="ECO:0000256" key="2">
    <source>
        <dbReference type="ARBA" id="ARBA00001966"/>
    </source>
</evidence>
<keyword evidence="13" id="KW-1185">Reference proteome</keyword>
<keyword evidence="8" id="KW-0408">Iron</keyword>
<dbReference type="CDD" id="cd04734">
    <property type="entry name" value="OYE_like_3_FMN"/>
    <property type="match status" value="1"/>
</dbReference>
<proteinExistence type="inferred from homology"/>